<evidence type="ECO:0000256" key="2">
    <source>
        <dbReference type="SAM" id="Phobius"/>
    </source>
</evidence>
<feature type="region of interest" description="Disordered" evidence="1">
    <location>
        <begin position="36"/>
        <end position="100"/>
    </location>
</feature>
<dbReference type="Proteomes" id="UP000030706">
    <property type="component" value="Unassembled WGS sequence"/>
</dbReference>
<keyword evidence="2" id="KW-1133">Transmembrane helix</keyword>
<feature type="compositionally biased region" description="Basic residues" evidence="1">
    <location>
        <begin position="1"/>
        <end position="13"/>
    </location>
</feature>
<keyword evidence="2" id="KW-0812">Transmembrane</keyword>
<accession>A0A074XU98</accession>
<name>A0A074XU98_AURPU</name>
<feature type="compositionally biased region" description="Low complexity" evidence="1">
    <location>
        <begin position="78"/>
        <end position="91"/>
    </location>
</feature>
<evidence type="ECO:0000313" key="4">
    <source>
        <dbReference type="Proteomes" id="UP000030706"/>
    </source>
</evidence>
<gene>
    <name evidence="3" type="ORF">M438DRAFT_439</name>
</gene>
<feature type="region of interest" description="Disordered" evidence="1">
    <location>
        <begin position="1"/>
        <end position="21"/>
    </location>
</feature>
<sequence length="232" mass="26058">MSKAQKARMHLTSHSKAFSSMPTSIQLHLRLHRMMEKTDQSQHHSGRYRSNHKSEVSPLIRPERAAHTTSKLHPEPQSPSSNTHSISPSTTQQPSNLRAWGKDDDTTAVVTFLRLALLVAQLMLAIGIIVSLCQVHEVIEKFTNVVETSTITTTTTARVTFTDWSAPLITMTKKTKTVTETETQTVVQTGREAIDRMKRRRDRAARKTTVDTVYTPEVTMPMVRTLMLLSGP</sequence>
<dbReference type="EMBL" id="KL584974">
    <property type="protein sequence ID" value="KEQ89090.1"/>
    <property type="molecule type" value="Genomic_DNA"/>
</dbReference>
<proteinExistence type="predicted"/>
<protein>
    <submittedName>
        <fullName evidence="3">Uncharacterized protein</fullName>
    </submittedName>
</protein>
<dbReference type="GeneID" id="40752413"/>
<feature type="transmembrane region" description="Helical" evidence="2">
    <location>
        <begin position="112"/>
        <end position="132"/>
    </location>
</feature>
<keyword evidence="4" id="KW-1185">Reference proteome</keyword>
<dbReference type="RefSeq" id="XP_029765277.1">
    <property type="nucleotide sequence ID" value="XM_029910107.1"/>
</dbReference>
<keyword evidence="2" id="KW-0472">Membrane</keyword>
<dbReference type="AlphaFoldDB" id="A0A074XU98"/>
<organism evidence="3 4">
    <name type="scientific">Aureobasidium pullulans EXF-150</name>
    <dbReference type="NCBI Taxonomy" id="1043002"/>
    <lineage>
        <taxon>Eukaryota</taxon>
        <taxon>Fungi</taxon>
        <taxon>Dikarya</taxon>
        <taxon>Ascomycota</taxon>
        <taxon>Pezizomycotina</taxon>
        <taxon>Dothideomycetes</taxon>
        <taxon>Dothideomycetidae</taxon>
        <taxon>Dothideales</taxon>
        <taxon>Saccotheciaceae</taxon>
        <taxon>Aureobasidium</taxon>
    </lineage>
</organism>
<evidence type="ECO:0000313" key="3">
    <source>
        <dbReference type="EMBL" id="KEQ89090.1"/>
    </source>
</evidence>
<dbReference type="HOGENOM" id="CLU_1194688_0_0_1"/>
<reference evidence="3 4" key="1">
    <citation type="journal article" date="2014" name="BMC Genomics">
        <title>Genome sequencing of four Aureobasidium pullulans varieties: biotechnological potential, stress tolerance, and description of new species.</title>
        <authorList>
            <person name="Gostin Ar C."/>
            <person name="Ohm R.A."/>
            <person name="Kogej T."/>
            <person name="Sonjak S."/>
            <person name="Turk M."/>
            <person name="Zajc J."/>
            <person name="Zalar P."/>
            <person name="Grube M."/>
            <person name="Sun H."/>
            <person name="Han J."/>
            <person name="Sharma A."/>
            <person name="Chiniquy J."/>
            <person name="Ngan C.Y."/>
            <person name="Lipzen A."/>
            <person name="Barry K."/>
            <person name="Grigoriev I.V."/>
            <person name="Gunde-Cimerman N."/>
        </authorList>
    </citation>
    <scope>NUCLEOTIDE SEQUENCE [LARGE SCALE GENOMIC DNA]</scope>
    <source>
        <strain evidence="3 4">EXF-150</strain>
    </source>
</reference>
<evidence type="ECO:0000256" key="1">
    <source>
        <dbReference type="SAM" id="MobiDB-lite"/>
    </source>
</evidence>